<organism evidence="2 3">
    <name type="scientific">Candidatus Nephthysia bennettiae</name>
    <dbReference type="NCBI Taxonomy" id="3127016"/>
    <lineage>
        <taxon>Bacteria</taxon>
        <taxon>Bacillati</taxon>
        <taxon>Candidatus Dormiibacterota</taxon>
        <taxon>Candidatus Dormibacteria</taxon>
        <taxon>Candidatus Dormibacterales</taxon>
        <taxon>Candidatus Dormibacteraceae</taxon>
        <taxon>Candidatus Nephthysia</taxon>
    </lineage>
</organism>
<gene>
    <name evidence="2" type="ORF">JF922_20760</name>
</gene>
<keyword evidence="3" id="KW-1185">Reference proteome</keyword>
<evidence type="ECO:0000313" key="2">
    <source>
        <dbReference type="EMBL" id="MBJ7600488.1"/>
    </source>
</evidence>
<keyword evidence="1" id="KW-0812">Transmembrane</keyword>
<dbReference type="Proteomes" id="UP000612893">
    <property type="component" value="Unassembled WGS sequence"/>
</dbReference>
<evidence type="ECO:0000256" key="1">
    <source>
        <dbReference type="SAM" id="Phobius"/>
    </source>
</evidence>
<feature type="transmembrane region" description="Helical" evidence="1">
    <location>
        <begin position="12"/>
        <end position="33"/>
    </location>
</feature>
<feature type="transmembrane region" description="Helical" evidence="1">
    <location>
        <begin position="96"/>
        <end position="113"/>
    </location>
</feature>
<keyword evidence="1" id="KW-1133">Transmembrane helix</keyword>
<dbReference type="EMBL" id="JAEKNR010000209">
    <property type="protein sequence ID" value="MBJ7600488.1"/>
    <property type="molecule type" value="Genomic_DNA"/>
</dbReference>
<reference evidence="2" key="1">
    <citation type="submission" date="2020-10" db="EMBL/GenBank/DDBJ databases">
        <title>Ca. Dormibacterota MAGs.</title>
        <authorList>
            <person name="Montgomery K."/>
        </authorList>
    </citation>
    <scope>NUCLEOTIDE SEQUENCE [LARGE SCALE GENOMIC DNA]</scope>
    <source>
        <strain evidence="2">SC8812_S17_10</strain>
    </source>
</reference>
<proteinExistence type="predicted"/>
<comment type="caution">
    <text evidence="2">The sequence shown here is derived from an EMBL/GenBank/DDBJ whole genome shotgun (WGS) entry which is preliminary data.</text>
</comment>
<accession>A0A934KDJ3</accession>
<dbReference type="AlphaFoldDB" id="A0A934KDJ3"/>
<dbReference type="Pfam" id="PF14325">
    <property type="entry name" value="DUF4383"/>
    <property type="match status" value="1"/>
</dbReference>
<feature type="transmembrane region" description="Helical" evidence="1">
    <location>
        <begin position="39"/>
        <end position="57"/>
    </location>
</feature>
<feature type="transmembrane region" description="Helical" evidence="1">
    <location>
        <begin position="69"/>
        <end position="90"/>
    </location>
</feature>
<name>A0A934KDJ3_9BACT</name>
<evidence type="ECO:0000313" key="3">
    <source>
        <dbReference type="Proteomes" id="UP000612893"/>
    </source>
</evidence>
<sequence length="126" mass="12930">MSRIYAIAFGAVYTLVGLLGFTVSTTLATGTLIVFPVNVLHNVVHLLVGLLGLGAYFTGQTVTYARGMAILFGILTVAGFLPQPLLGLVPLGGADIPLHAATALLAAAAGWLYRPGTAGRPAAVRQ</sequence>
<keyword evidence="1" id="KW-0472">Membrane</keyword>
<protein>
    <submittedName>
        <fullName evidence="2">DUF4383 domain-containing protein</fullName>
    </submittedName>
</protein>